<feature type="domain" description="C2 NT-type" evidence="1">
    <location>
        <begin position="6"/>
        <end position="152"/>
    </location>
</feature>
<dbReference type="PROSITE" id="PS51840">
    <property type="entry name" value="C2_NT"/>
    <property type="match status" value="1"/>
</dbReference>
<dbReference type="RefSeq" id="XP_068369589.1">
    <property type="nucleotide sequence ID" value="XM_068490863.1"/>
</dbReference>
<protein>
    <recommendedName>
        <fullName evidence="1">C2 NT-type domain-containing protein</fullName>
    </recommendedName>
</protein>
<dbReference type="VEuPathDB" id="TrichDB:TRFO_02717"/>
<evidence type="ECO:0000313" key="3">
    <source>
        <dbReference type="Proteomes" id="UP000179807"/>
    </source>
</evidence>
<dbReference type="InterPro" id="IPR019448">
    <property type="entry name" value="NT-C2"/>
</dbReference>
<dbReference type="Pfam" id="PF10358">
    <property type="entry name" value="NT-C2"/>
    <property type="match status" value="1"/>
</dbReference>
<organism evidence="2 3">
    <name type="scientific">Tritrichomonas foetus</name>
    <dbReference type="NCBI Taxonomy" id="1144522"/>
    <lineage>
        <taxon>Eukaryota</taxon>
        <taxon>Metamonada</taxon>
        <taxon>Parabasalia</taxon>
        <taxon>Tritrichomonadida</taxon>
        <taxon>Tritrichomonadidae</taxon>
        <taxon>Tritrichomonas</taxon>
    </lineage>
</organism>
<accession>A0A1J4L3G3</accession>
<dbReference type="GeneID" id="94825567"/>
<comment type="caution">
    <text evidence="2">The sequence shown here is derived from an EMBL/GenBank/DDBJ whole genome shotgun (WGS) entry which is preliminary data.</text>
</comment>
<dbReference type="Proteomes" id="UP000179807">
    <property type="component" value="Unassembled WGS sequence"/>
</dbReference>
<sequence>MIKEVIHRFNKPGVSASVTLSQMKLENIPTQATPIYIKVKQYRSSRNTQSVKILDNSASWDESITLNCKVPAKISSKKNKLYLRLSFRLEDVSGRGHTRYGIGEIELMPINDAPSDDDDNMSLPGIHQISIKLQRCTYKTVFSCLMTIKSKNTNSSNNLLSSGPNNTSNPNVNPNLNLNQNSGIQSSSSLSNIHINHNSNNLIRLNSLNNMNISSVGSFNSFSGASSIIQPSLNNEDILNNSSIAFESLTKVKKNEKMCRSQILKTNFDGNDDVSPSNLFFSTGGIKTVSPLIPGRKKSTFSLEEESTSSSEELPFKVTEQELTAMKEQVNDIITQVLYSQNES</sequence>
<dbReference type="AlphaFoldDB" id="A0A1J4L3G3"/>
<reference evidence="2" key="1">
    <citation type="submission" date="2016-10" db="EMBL/GenBank/DDBJ databases">
        <authorList>
            <person name="Benchimol M."/>
            <person name="Almeida L.G."/>
            <person name="Vasconcelos A.T."/>
            <person name="Perreira-Neves A."/>
            <person name="Rosa I.A."/>
            <person name="Tasca T."/>
            <person name="Bogo M.R."/>
            <person name="de Souza W."/>
        </authorList>
    </citation>
    <scope>NUCLEOTIDE SEQUENCE [LARGE SCALE GENOMIC DNA]</scope>
    <source>
        <strain evidence="2">K</strain>
    </source>
</reference>
<dbReference type="EMBL" id="MLAK01000111">
    <property type="protein sequence ID" value="OHT16453.1"/>
    <property type="molecule type" value="Genomic_DNA"/>
</dbReference>
<name>A0A1J4L3G3_9EUKA</name>
<evidence type="ECO:0000259" key="1">
    <source>
        <dbReference type="PROSITE" id="PS51840"/>
    </source>
</evidence>
<evidence type="ECO:0000313" key="2">
    <source>
        <dbReference type="EMBL" id="OHT16453.1"/>
    </source>
</evidence>
<proteinExistence type="predicted"/>
<gene>
    <name evidence="2" type="ORF">TRFO_02717</name>
</gene>
<keyword evidence="3" id="KW-1185">Reference proteome</keyword>